<dbReference type="Proteomes" id="UP001652620">
    <property type="component" value="Chromosome 3"/>
</dbReference>
<feature type="region of interest" description="Disordered" evidence="1">
    <location>
        <begin position="288"/>
        <end position="403"/>
    </location>
</feature>
<feature type="compositionally biased region" description="Acidic residues" evidence="1">
    <location>
        <begin position="329"/>
        <end position="344"/>
    </location>
</feature>
<gene>
    <name evidence="3" type="primary">LOC105223863</name>
</gene>
<reference evidence="3" key="1">
    <citation type="submission" date="2025-08" db="UniProtKB">
        <authorList>
            <consortium name="RefSeq"/>
        </authorList>
    </citation>
    <scope>IDENTIFICATION</scope>
    <source>
        <tissue evidence="3">Adult</tissue>
    </source>
</reference>
<evidence type="ECO:0000313" key="3">
    <source>
        <dbReference type="RefSeq" id="XP_029405118.2"/>
    </source>
</evidence>
<dbReference type="InterPro" id="IPR036322">
    <property type="entry name" value="WD40_repeat_dom_sf"/>
</dbReference>
<name>A0A8N4KYZ3_BACDO</name>
<feature type="compositionally biased region" description="Polar residues" evidence="1">
    <location>
        <begin position="93"/>
        <end position="116"/>
    </location>
</feature>
<dbReference type="GO" id="GO:0045503">
    <property type="term" value="F:dynein light chain binding"/>
    <property type="evidence" value="ECO:0007669"/>
    <property type="project" value="InterPro"/>
</dbReference>
<dbReference type="GO" id="GO:0005868">
    <property type="term" value="C:cytoplasmic dynein complex"/>
    <property type="evidence" value="ECO:0007669"/>
    <property type="project" value="InterPro"/>
</dbReference>
<evidence type="ECO:0000256" key="1">
    <source>
        <dbReference type="SAM" id="MobiDB-lite"/>
    </source>
</evidence>
<protein>
    <submittedName>
        <fullName evidence="3">Uncharacterized protein LOC105223863</fullName>
    </submittedName>
</protein>
<dbReference type="SUPFAM" id="SSF50978">
    <property type="entry name" value="WD40 repeat-like"/>
    <property type="match status" value="1"/>
</dbReference>
<feature type="region of interest" description="Disordered" evidence="1">
    <location>
        <begin position="1"/>
        <end position="116"/>
    </location>
</feature>
<dbReference type="GO" id="GO:0045504">
    <property type="term" value="F:dynein heavy chain binding"/>
    <property type="evidence" value="ECO:0007669"/>
    <property type="project" value="InterPro"/>
</dbReference>
<feature type="compositionally biased region" description="Polar residues" evidence="1">
    <location>
        <begin position="7"/>
        <end position="18"/>
    </location>
</feature>
<feature type="compositionally biased region" description="Low complexity" evidence="1">
    <location>
        <begin position="47"/>
        <end position="57"/>
    </location>
</feature>
<feature type="compositionally biased region" description="Basic and acidic residues" evidence="1">
    <location>
        <begin position="181"/>
        <end position="194"/>
    </location>
</feature>
<dbReference type="PANTHER" id="PTHR16022:SF0">
    <property type="entry name" value="CYTOPLASMIC DYNEIN 2 INTERMEDIATE CHAIN 1"/>
    <property type="match status" value="1"/>
</dbReference>
<keyword evidence="2" id="KW-1185">Reference proteome</keyword>
<dbReference type="GO" id="GO:0042073">
    <property type="term" value="P:intraciliary transport"/>
    <property type="evidence" value="ECO:0007669"/>
    <property type="project" value="InterPro"/>
</dbReference>
<dbReference type="OrthoDB" id="2162425at2759"/>
<dbReference type="GO" id="GO:0005929">
    <property type="term" value="C:cilium"/>
    <property type="evidence" value="ECO:0007669"/>
    <property type="project" value="GOC"/>
</dbReference>
<dbReference type="GeneID" id="105223863"/>
<dbReference type="InterPro" id="IPR015943">
    <property type="entry name" value="WD40/YVTN_repeat-like_dom_sf"/>
</dbReference>
<dbReference type="Gene3D" id="2.130.10.10">
    <property type="entry name" value="YVTN repeat-like/Quinoprotein amine dehydrogenase"/>
    <property type="match status" value="1"/>
</dbReference>
<feature type="region of interest" description="Disordered" evidence="1">
    <location>
        <begin position="175"/>
        <end position="194"/>
    </location>
</feature>
<dbReference type="AlphaFoldDB" id="A0A8N4KYZ3"/>
<feature type="compositionally biased region" description="Basic and acidic residues" evidence="1">
    <location>
        <begin position="302"/>
        <end position="328"/>
    </location>
</feature>
<feature type="compositionally biased region" description="Polar residues" evidence="1">
    <location>
        <begin position="345"/>
        <end position="366"/>
    </location>
</feature>
<proteinExistence type="predicted"/>
<organism evidence="2 3">
    <name type="scientific">Bactrocera dorsalis</name>
    <name type="common">Oriental fruit fly</name>
    <name type="synonym">Dacus dorsalis</name>
    <dbReference type="NCBI Taxonomy" id="27457"/>
    <lineage>
        <taxon>Eukaryota</taxon>
        <taxon>Metazoa</taxon>
        <taxon>Ecdysozoa</taxon>
        <taxon>Arthropoda</taxon>
        <taxon>Hexapoda</taxon>
        <taxon>Insecta</taxon>
        <taxon>Pterygota</taxon>
        <taxon>Neoptera</taxon>
        <taxon>Endopterygota</taxon>
        <taxon>Diptera</taxon>
        <taxon>Brachycera</taxon>
        <taxon>Muscomorpha</taxon>
        <taxon>Tephritoidea</taxon>
        <taxon>Tephritidae</taxon>
        <taxon>Bactrocera</taxon>
        <taxon>Bactrocera</taxon>
    </lineage>
</organism>
<dbReference type="KEGG" id="bdr:105223863"/>
<dbReference type="InterPro" id="IPR042505">
    <property type="entry name" value="DYNC2I1"/>
</dbReference>
<sequence length="1237" mass="138571">MSKPQAKATQLRNGTKATAGTIARAKPTTSNPAKTVSGAAKVNTQLKKTTSSTTTATKRADEEKLKLKSTTQTRRTEPTTLKKSRTPRDVVKPTQNSVIKKTTPTNRVASTSKATNQNIKATAQRNVAATTRKAGVSELPMRAKQNRDIADAVKKKLSTTSKPNAVLDTYHSVTVVSPPPRRRENTTERSDDHTIPTRAIKDKVVEPADLDTAAIKVDADEPPKRVRTHSLKEEDIIVLRTDSAKRRSEQQILADVTIVSRHETDYLKLDTDEVIDQKPVVKEPVAFEVAFDEPLSSKAKSKSREPSVTRNKSEHAHNAKPSDSKGEPETDNYSDDFETYESDFETGSSTQNGSSGETESDSSPHSVCSEDEDNSKSSVSSTTQEETSKSGDEVPVNDTDCEEETELTQYPITVIQRDREIERKLDSGNYEMNSRRYPKLSELATQINERHFDSMDTTYSVASTDQLDSGISSYANTNNTQAEVDKFGGIVCTYGGYADFNTRPILRKRGIELMNKIQFDTLTFSLFELKPISYEVYMQTYGTLNTTQSSTQTNENRMASESQTDSFDVRTMWTQHPPQYDLQTVQKFATGMHGLMAIQNCCGESPLDEAYTLHNSSADEYDVSLQKLALLRQNNSKDVVSAQLSSLHKPLDFEKLNAFLLRSSLLISKVLCSTHDNAAEDHLTKVAQNYKSFQEISAGYVQLETNFLNALRVVHVFASARHDLIITVHASPADADVYRCDFSQLLMVWSTSDSTNPFRLLSTWSEVCRVEICYDNTDIVVCGLHDGSIAMWDLRETYSYCSKLDGYLTHFAATQSVVPNWTASKEPAHRLSDLGAVVDVRSFRTPQRVIAPGSYRSIQFATLNDNGLLSVWTLVETNVKHYEFSTLKAADTHRNHKRGSAAMLNSRYEYSSPWARVKLMQSAICDLRDYLEHGLHRIQTQFEMTKQLFQKEIYSDEILRELHGTKSAQQQRQQLQGLRFTGIDTGCERIYVCTNRNFVLSCSKSLKSERFRKINITESGLLFATALQVLTNENFLAVGLSNGSVMIVNCNQQKLSTQRNSETKRLDTASSYADNRLKDVYTPQMPDIDPITGKSCAIQNIILNERRLLSKAVSAYETSYETRPSTAAYIALISNQKRPFELCVYDQQIILSGSALRKDLVQSLQLSSDGWRLFALTNGQVRTYDFYLDRELGTPALDGSSSEQRVMEIAVAKSSQNANNLIVLDEENYVEVHLLKH</sequence>
<accession>A0A8N4KYZ3</accession>
<evidence type="ECO:0000313" key="2">
    <source>
        <dbReference type="Proteomes" id="UP001652620"/>
    </source>
</evidence>
<dbReference type="PANTHER" id="PTHR16022">
    <property type="entry name" value="WD REPEAT DOMAIN 60"/>
    <property type="match status" value="1"/>
</dbReference>
<feature type="compositionally biased region" description="Low complexity" evidence="1">
    <location>
        <begin position="376"/>
        <end position="385"/>
    </location>
</feature>
<dbReference type="RefSeq" id="XP_029405118.2">
    <property type="nucleotide sequence ID" value="XM_029549258.2"/>
</dbReference>